<feature type="compositionally biased region" description="Polar residues" evidence="1">
    <location>
        <begin position="200"/>
        <end position="209"/>
    </location>
</feature>
<dbReference type="SMART" id="SM00128">
    <property type="entry name" value="IPPc"/>
    <property type="match status" value="1"/>
</dbReference>
<feature type="compositionally biased region" description="Acidic residues" evidence="1">
    <location>
        <begin position="210"/>
        <end position="221"/>
    </location>
</feature>
<dbReference type="AlphaFoldDB" id="A0A067CIK4"/>
<feature type="region of interest" description="Disordered" evidence="1">
    <location>
        <begin position="1"/>
        <end position="22"/>
    </location>
</feature>
<keyword evidence="4" id="KW-1185">Reference proteome</keyword>
<organism evidence="3 4">
    <name type="scientific">Saprolegnia parasitica (strain CBS 223.65)</name>
    <dbReference type="NCBI Taxonomy" id="695850"/>
    <lineage>
        <taxon>Eukaryota</taxon>
        <taxon>Sar</taxon>
        <taxon>Stramenopiles</taxon>
        <taxon>Oomycota</taxon>
        <taxon>Saprolegniomycetes</taxon>
        <taxon>Saprolegniales</taxon>
        <taxon>Saprolegniaceae</taxon>
        <taxon>Saprolegnia</taxon>
    </lineage>
</organism>
<dbReference type="InterPro" id="IPR046985">
    <property type="entry name" value="IP5"/>
</dbReference>
<accession>A0A067CIK4</accession>
<feature type="compositionally biased region" description="Polar residues" evidence="1">
    <location>
        <begin position="281"/>
        <end position="293"/>
    </location>
</feature>
<feature type="compositionally biased region" description="Low complexity" evidence="1">
    <location>
        <begin position="159"/>
        <end position="169"/>
    </location>
</feature>
<dbReference type="Proteomes" id="UP000030745">
    <property type="component" value="Unassembled WGS sequence"/>
</dbReference>
<dbReference type="OrthoDB" id="7862313at2759"/>
<proteinExistence type="predicted"/>
<evidence type="ECO:0000256" key="1">
    <source>
        <dbReference type="SAM" id="MobiDB-lite"/>
    </source>
</evidence>
<dbReference type="InterPro" id="IPR036691">
    <property type="entry name" value="Endo/exonu/phosph_ase_sf"/>
</dbReference>
<dbReference type="Gene3D" id="3.60.10.10">
    <property type="entry name" value="Endonuclease/exonuclease/phosphatase"/>
    <property type="match status" value="1"/>
</dbReference>
<dbReference type="PANTHER" id="PTHR11200:SF297">
    <property type="entry name" value="INOSITOL POLYPHOSPHATE-RELATED PHOSPHATASE DOMAIN-CONTAINING PROTEIN"/>
    <property type="match status" value="1"/>
</dbReference>
<dbReference type="Pfam" id="PF22669">
    <property type="entry name" value="Exo_endo_phos2"/>
    <property type="match status" value="1"/>
</dbReference>
<feature type="compositionally biased region" description="Basic and acidic residues" evidence="1">
    <location>
        <begin position="248"/>
        <end position="264"/>
    </location>
</feature>
<feature type="compositionally biased region" description="Basic residues" evidence="1">
    <location>
        <begin position="294"/>
        <end position="308"/>
    </location>
</feature>
<feature type="compositionally biased region" description="Polar residues" evidence="1">
    <location>
        <begin position="126"/>
        <end position="138"/>
    </location>
</feature>
<feature type="compositionally biased region" description="Low complexity" evidence="1">
    <location>
        <begin position="222"/>
        <end position="231"/>
    </location>
</feature>
<dbReference type="InterPro" id="IPR000300">
    <property type="entry name" value="IPPc"/>
</dbReference>
<feature type="domain" description="Inositol polyphosphate-related phosphatase" evidence="2">
    <location>
        <begin position="361"/>
        <end position="730"/>
    </location>
</feature>
<feature type="region of interest" description="Disordered" evidence="1">
    <location>
        <begin position="80"/>
        <end position="344"/>
    </location>
</feature>
<dbReference type="GeneID" id="24126908"/>
<dbReference type="RefSeq" id="XP_012198779.1">
    <property type="nucleotide sequence ID" value="XM_012343389.1"/>
</dbReference>
<name>A0A067CIK4_SAPPC</name>
<sequence>MTSKDVAEMQRRMRQLEVENESLKRLHSVGAPMSKPSAYPRSVSTDLYGAGSVLTSPARAPYMPKRGSGTDLFQSAMTAAPLSNGPLPASSSQSDLVAMAAAASHKSRQLRSRPGSGQMPFPANSIPPSHSWTTLDQLDQQRRFTEEPANTIRMPPPSATSQPPSSAASYPGNFDDVEEDDSSSIGLDLDDPNEHLDRQQIIQSHSQGFDNDDEEDDDDDASNSSLAVDDVPGFAFQPPVRANLAALRQDEDHFRTHSEHDTKPRGLFPAPVVVAPGGGQFNSAPTPATSSRQFKNHKNHNHHHHHNHGSNAVTSPRGPSDDDSPPLPAKHRRHHAEKPPKASIEGATKFAFPTSGTRQEGDISIWVGTWNLGAADPFADSNGLMDEAQSSRMVRNFVPHGYDLYVLGVQEGVSENVYHAVLSYLNTNPSRGRYCRKELRNDKFAYPLKASPADAVFDAVRGRGDGAFMGTKFTGLALFYAETVAADVQLLRAGVHKFSIASGSKGGVAIGLKLKYTTLVFVNCHLDARNDTYRREQIRILNTQLGKVMGHPYFDLTEQFHHVVWMGDLNYRIVNMDASDVLRLLSANKIEELHERGDGLLNDRKHGIFEGFIEPRKFPDFYPTYKKFPLRGNVDMNMPDWPERVYRTLYKEPFYKGGQVKKRVPGWCDRILVYSTPIRNSYLAAEKVESPFAPGKLIDNYKSINDGMGMDISDHSPVSCTFLLKFVRPPIVQSTTGHTKRALVTAKDVFGEAYVDLRANVRQQGPSYGLHAGGPITTVLTIFNMVVMWNNHLHVPKKTRIVAPLLGEDDSGKQTEAIGERTATVTNMANLSLNVKLQHERGLQDLHMLVWVRHENVVGHCVVSLRRVANLGTDGELPEARYKANLTNNAMPVLLEGFPVKIVFAVRSNVFTSRGL</sequence>
<dbReference type="PANTHER" id="PTHR11200">
    <property type="entry name" value="INOSITOL 5-PHOSPHATASE"/>
    <property type="match status" value="1"/>
</dbReference>
<dbReference type="KEGG" id="spar:SPRG_04465"/>
<evidence type="ECO:0000313" key="4">
    <source>
        <dbReference type="Proteomes" id="UP000030745"/>
    </source>
</evidence>
<dbReference type="OMA" id="NTIRMPP"/>
<evidence type="ECO:0000259" key="2">
    <source>
        <dbReference type="SMART" id="SM00128"/>
    </source>
</evidence>
<protein>
    <recommendedName>
        <fullName evidence="2">Inositol polyphosphate-related phosphatase domain-containing protein</fullName>
    </recommendedName>
</protein>
<dbReference type="SUPFAM" id="SSF56219">
    <property type="entry name" value="DNase I-like"/>
    <property type="match status" value="1"/>
</dbReference>
<reference evidence="3 4" key="1">
    <citation type="journal article" date="2013" name="PLoS Genet.">
        <title>Distinctive expansion of potential virulence genes in the genome of the oomycete fish pathogen Saprolegnia parasitica.</title>
        <authorList>
            <person name="Jiang R.H."/>
            <person name="de Bruijn I."/>
            <person name="Haas B.J."/>
            <person name="Belmonte R."/>
            <person name="Lobach L."/>
            <person name="Christie J."/>
            <person name="van den Ackerveken G."/>
            <person name="Bottin A."/>
            <person name="Bulone V."/>
            <person name="Diaz-Moreno S.M."/>
            <person name="Dumas B."/>
            <person name="Fan L."/>
            <person name="Gaulin E."/>
            <person name="Govers F."/>
            <person name="Grenville-Briggs L.J."/>
            <person name="Horner N.R."/>
            <person name="Levin J.Z."/>
            <person name="Mammella M."/>
            <person name="Meijer H.J."/>
            <person name="Morris P."/>
            <person name="Nusbaum C."/>
            <person name="Oome S."/>
            <person name="Phillips A.J."/>
            <person name="van Rooyen D."/>
            <person name="Rzeszutek E."/>
            <person name="Saraiva M."/>
            <person name="Secombes C.J."/>
            <person name="Seidl M.F."/>
            <person name="Snel B."/>
            <person name="Stassen J.H."/>
            <person name="Sykes S."/>
            <person name="Tripathy S."/>
            <person name="van den Berg H."/>
            <person name="Vega-Arreguin J.C."/>
            <person name="Wawra S."/>
            <person name="Young S.K."/>
            <person name="Zeng Q."/>
            <person name="Dieguez-Uribeondo J."/>
            <person name="Russ C."/>
            <person name="Tyler B.M."/>
            <person name="van West P."/>
        </authorList>
    </citation>
    <scope>NUCLEOTIDE SEQUENCE [LARGE SCALE GENOMIC DNA]</scope>
    <source>
        <strain evidence="3 4">CBS 223.65</strain>
    </source>
</reference>
<dbReference type="VEuPathDB" id="FungiDB:SPRG_04465"/>
<dbReference type="GO" id="GO:0046856">
    <property type="term" value="P:phosphatidylinositol dephosphorylation"/>
    <property type="evidence" value="ECO:0007669"/>
    <property type="project" value="InterPro"/>
</dbReference>
<gene>
    <name evidence="3" type="ORF">SPRG_04465</name>
</gene>
<dbReference type="EMBL" id="KK583201">
    <property type="protein sequence ID" value="KDO30564.1"/>
    <property type="molecule type" value="Genomic_DNA"/>
</dbReference>
<evidence type="ECO:0000313" key="3">
    <source>
        <dbReference type="EMBL" id="KDO30564.1"/>
    </source>
</evidence>
<dbReference type="GO" id="GO:0004439">
    <property type="term" value="F:phosphatidylinositol-4,5-bisphosphate 5-phosphatase activity"/>
    <property type="evidence" value="ECO:0007669"/>
    <property type="project" value="TreeGrafter"/>
</dbReference>
<dbReference type="STRING" id="695850.A0A067CIK4"/>